<dbReference type="Proteomes" id="UP000801428">
    <property type="component" value="Unassembled WGS sequence"/>
</dbReference>
<protein>
    <recommendedName>
        <fullName evidence="6">RING-type domain-containing protein</fullName>
    </recommendedName>
</protein>
<evidence type="ECO:0000259" key="6">
    <source>
        <dbReference type="PROSITE" id="PS50089"/>
    </source>
</evidence>
<dbReference type="GO" id="GO:0008270">
    <property type="term" value="F:zinc ion binding"/>
    <property type="evidence" value="ECO:0007669"/>
    <property type="project" value="UniProtKB-KW"/>
</dbReference>
<dbReference type="InterPro" id="IPR013083">
    <property type="entry name" value="Znf_RING/FYVE/PHD"/>
</dbReference>
<sequence>MAAPDFSIPYQYFVMSTGTGAQRADVSGPWPPALPAIPHRHQWETNFQANNQSLPPSLHYRTSQYSSSNYPQSPYLSYAAYGGPSLPMYSQSMYPFPSHQPRPPPAIRSGHVDTLTNPGRPTLDVPRLPASYGTQQAASPGAFTYSTPPQPVVPGSDAPSVTFGENRPPQITNSEVIENSGQTRSLHPSPSDSDHPLESEQSQQRPVSRQTFLGSVEDADQRVPRNLIAQAYRSDRSSSPRASARRSYNRYSADLTQSGTSSDVEEAAARSAPFTRTRHRRTDSRSRLIRQAYDPRITTGGQIQQLKSNLPKLLLDDLPKDASPACDICAKDYSAIPVESSEEEEVAVKLPCGHYFGEWCISQWFDTCKTHKNKVTCPMCRKQLIEPPQSPYLMDPFGPSGFSPSPYAFARNAQLQMQALQFQQLIAREYQQDPQR</sequence>
<gene>
    <name evidence="7" type="ORF">E8E13_009521</name>
</gene>
<accession>A0A9P4TMG0</accession>
<dbReference type="PROSITE" id="PS50089">
    <property type="entry name" value="ZF_RING_2"/>
    <property type="match status" value="1"/>
</dbReference>
<feature type="region of interest" description="Disordered" evidence="5">
    <location>
        <begin position="96"/>
        <end position="209"/>
    </location>
</feature>
<evidence type="ECO:0000313" key="8">
    <source>
        <dbReference type="Proteomes" id="UP000801428"/>
    </source>
</evidence>
<evidence type="ECO:0000256" key="3">
    <source>
        <dbReference type="ARBA" id="ARBA00022833"/>
    </source>
</evidence>
<reference evidence="7" key="1">
    <citation type="submission" date="2019-04" db="EMBL/GenBank/DDBJ databases">
        <title>Sequencing of skin fungus with MAO and IRED activity.</title>
        <authorList>
            <person name="Marsaioli A.J."/>
            <person name="Bonatto J.M.C."/>
            <person name="Reis Junior O."/>
        </authorList>
    </citation>
    <scope>NUCLEOTIDE SEQUENCE</scope>
    <source>
        <strain evidence="7">30M1</strain>
    </source>
</reference>
<proteinExistence type="predicted"/>
<comment type="caution">
    <text evidence="7">The sequence shown here is derived from an EMBL/GenBank/DDBJ whole genome shotgun (WGS) entry which is preliminary data.</text>
</comment>
<dbReference type="EMBL" id="SWKU01000003">
    <property type="protein sequence ID" value="KAF3008702.1"/>
    <property type="molecule type" value="Genomic_DNA"/>
</dbReference>
<dbReference type="PANTHER" id="PTHR45931:SF3">
    <property type="entry name" value="RING ZINC FINGER-CONTAINING PROTEIN"/>
    <property type="match status" value="1"/>
</dbReference>
<dbReference type="GO" id="GO:0061630">
    <property type="term" value="F:ubiquitin protein ligase activity"/>
    <property type="evidence" value="ECO:0007669"/>
    <property type="project" value="TreeGrafter"/>
</dbReference>
<feature type="region of interest" description="Disordered" evidence="5">
    <location>
        <begin position="230"/>
        <end position="284"/>
    </location>
</feature>
<name>A0A9P4TMG0_CURKU</name>
<dbReference type="AlphaFoldDB" id="A0A9P4TMG0"/>
<evidence type="ECO:0000313" key="7">
    <source>
        <dbReference type="EMBL" id="KAF3008702.1"/>
    </source>
</evidence>
<dbReference type="InterPro" id="IPR051834">
    <property type="entry name" value="RING_finger_E3_ligase"/>
</dbReference>
<keyword evidence="2 4" id="KW-0863">Zinc-finger</keyword>
<keyword evidence="8" id="KW-1185">Reference proteome</keyword>
<feature type="domain" description="RING-type" evidence="6">
    <location>
        <begin position="326"/>
        <end position="381"/>
    </location>
</feature>
<dbReference type="PANTHER" id="PTHR45931">
    <property type="entry name" value="SI:CH211-59O9.10"/>
    <property type="match status" value="1"/>
</dbReference>
<keyword evidence="1" id="KW-0479">Metal-binding</keyword>
<dbReference type="SMART" id="SM00184">
    <property type="entry name" value="RING"/>
    <property type="match status" value="1"/>
</dbReference>
<evidence type="ECO:0000256" key="2">
    <source>
        <dbReference type="ARBA" id="ARBA00022771"/>
    </source>
</evidence>
<evidence type="ECO:0000256" key="4">
    <source>
        <dbReference type="PROSITE-ProRule" id="PRU00175"/>
    </source>
</evidence>
<evidence type="ECO:0000256" key="1">
    <source>
        <dbReference type="ARBA" id="ARBA00022723"/>
    </source>
</evidence>
<dbReference type="Pfam" id="PF13639">
    <property type="entry name" value="zf-RING_2"/>
    <property type="match status" value="1"/>
</dbReference>
<dbReference type="InterPro" id="IPR001841">
    <property type="entry name" value="Znf_RING"/>
</dbReference>
<dbReference type="Gene3D" id="3.30.40.10">
    <property type="entry name" value="Zinc/RING finger domain, C3HC4 (zinc finger)"/>
    <property type="match status" value="1"/>
</dbReference>
<organism evidence="7 8">
    <name type="scientific">Curvularia kusanoi</name>
    <name type="common">Cochliobolus kusanoi</name>
    <dbReference type="NCBI Taxonomy" id="90978"/>
    <lineage>
        <taxon>Eukaryota</taxon>
        <taxon>Fungi</taxon>
        <taxon>Dikarya</taxon>
        <taxon>Ascomycota</taxon>
        <taxon>Pezizomycotina</taxon>
        <taxon>Dothideomycetes</taxon>
        <taxon>Pleosporomycetidae</taxon>
        <taxon>Pleosporales</taxon>
        <taxon>Pleosporineae</taxon>
        <taxon>Pleosporaceae</taxon>
        <taxon>Curvularia</taxon>
    </lineage>
</organism>
<keyword evidence="3" id="KW-0862">Zinc</keyword>
<dbReference type="GO" id="GO:0006511">
    <property type="term" value="P:ubiquitin-dependent protein catabolic process"/>
    <property type="evidence" value="ECO:0007669"/>
    <property type="project" value="TreeGrafter"/>
</dbReference>
<dbReference type="SUPFAM" id="SSF57850">
    <property type="entry name" value="RING/U-box"/>
    <property type="match status" value="1"/>
</dbReference>
<dbReference type="GO" id="GO:0005634">
    <property type="term" value="C:nucleus"/>
    <property type="evidence" value="ECO:0007669"/>
    <property type="project" value="TreeGrafter"/>
</dbReference>
<evidence type="ECO:0000256" key="5">
    <source>
        <dbReference type="SAM" id="MobiDB-lite"/>
    </source>
</evidence>
<dbReference type="OrthoDB" id="8062037at2759"/>
<feature type="compositionally biased region" description="Polar residues" evidence="5">
    <location>
        <begin position="169"/>
        <end position="184"/>
    </location>
</feature>